<dbReference type="AlphaFoldDB" id="A0A1X0S097"/>
<gene>
    <name evidence="3" type="ORF">BCV71DRAFT_264670</name>
</gene>
<dbReference type="OMA" id="HERLACE"/>
<sequence length="657" mass="77387">MASAFGFINKSNKQVKRKDLFSSEVVEPLHESSNFSSFVNQTPHASFSFGQNAQLEHSTFENIQSNRPLFGQNVSSRRLSFGQNASSGRPFFTQNVPSKRHNFRQSTQPEEIVFEHFGGPSFQDFKPRALATASKDIINTTENSTRQKKYRWETFQEKKKFKRTHLQGLYSKQQHIHEQIQKIKQKLDHTLQLKQDAIEKEQFLSVRDFQKQADQYKKQLDTLANTNLHDIQSQIRSAWKEMAEILAEEPEKSNDMVDILEEEKKKRQQIFDQYTKKIDQQDAQLLEGIKEKRQDIESQKSEIALDLELWNRSDAELQERMYETVLEETEKKNELEKMTNQIQDEINELLEKVKALEQEKKKYKDTIAKLDEAIETKLKPVKKERREHEQELELIKKRQKELNEKSAQLDKEDARINIEIERHSQEKSKGLKELEELERNIAFVASRQLNGKQEAEELLNILQSSIERRDQAIDNERARLRQAKENLLANTKVINELQSTEYAQEQQQLQLDYNISKLTAWLNNLNIQKRLAIEADQYEKAAEICDQIKAVDEQLKKTNKEREQKDKDELNARVQEKKKELSQQKKEYERLECEIDNNILSILCNSQRELEAILKRLEDKYSNDQNAILIIKELLENELTSLRSQTNMTEESNLLTF</sequence>
<protein>
    <recommendedName>
        <fullName evidence="5">UVR domain-containing protein</fullName>
    </recommendedName>
</protein>
<feature type="coiled-coil region" evidence="1">
    <location>
        <begin position="180"/>
        <end position="226"/>
    </location>
</feature>
<accession>A0A1X0S097</accession>
<feature type="coiled-coil region" evidence="1">
    <location>
        <begin position="325"/>
        <end position="440"/>
    </location>
</feature>
<keyword evidence="1" id="KW-0175">Coiled coil</keyword>
<name>A0A1X0S097_RHIZD</name>
<evidence type="ECO:0000256" key="1">
    <source>
        <dbReference type="SAM" id="Coils"/>
    </source>
</evidence>
<dbReference type="EMBL" id="KV921352">
    <property type="protein sequence ID" value="ORE17568.1"/>
    <property type="molecule type" value="Genomic_DNA"/>
</dbReference>
<evidence type="ECO:0008006" key="5">
    <source>
        <dbReference type="Google" id="ProtNLM"/>
    </source>
</evidence>
<dbReference type="Proteomes" id="UP000242381">
    <property type="component" value="Unassembled WGS sequence"/>
</dbReference>
<reference evidence="3 4" key="1">
    <citation type="journal article" date="2016" name="Proc. Natl. Acad. Sci. U.S.A.">
        <title>Lipid metabolic changes in an early divergent fungus govern the establishment of a mutualistic symbiosis with endobacteria.</title>
        <authorList>
            <person name="Lastovetsky O.A."/>
            <person name="Gaspar M.L."/>
            <person name="Mondo S.J."/>
            <person name="LaButti K.M."/>
            <person name="Sandor L."/>
            <person name="Grigoriev I.V."/>
            <person name="Henry S.A."/>
            <person name="Pawlowska T.E."/>
        </authorList>
    </citation>
    <scope>NUCLEOTIDE SEQUENCE [LARGE SCALE GENOMIC DNA]</scope>
    <source>
        <strain evidence="3 4">ATCC 11559</strain>
    </source>
</reference>
<feature type="region of interest" description="Disordered" evidence="2">
    <location>
        <begin position="558"/>
        <end position="581"/>
    </location>
</feature>
<evidence type="ECO:0000256" key="2">
    <source>
        <dbReference type="SAM" id="MobiDB-lite"/>
    </source>
</evidence>
<organism evidence="3 4">
    <name type="scientific">Rhizopus microsporus</name>
    <dbReference type="NCBI Taxonomy" id="58291"/>
    <lineage>
        <taxon>Eukaryota</taxon>
        <taxon>Fungi</taxon>
        <taxon>Fungi incertae sedis</taxon>
        <taxon>Mucoromycota</taxon>
        <taxon>Mucoromycotina</taxon>
        <taxon>Mucoromycetes</taxon>
        <taxon>Mucorales</taxon>
        <taxon>Mucorineae</taxon>
        <taxon>Rhizopodaceae</taxon>
        <taxon>Rhizopus</taxon>
    </lineage>
</organism>
<evidence type="ECO:0000313" key="3">
    <source>
        <dbReference type="EMBL" id="ORE17568.1"/>
    </source>
</evidence>
<proteinExistence type="predicted"/>
<evidence type="ECO:0000313" key="4">
    <source>
        <dbReference type="Proteomes" id="UP000242381"/>
    </source>
</evidence>